<gene>
    <name evidence="1" type="ORF">NBO_1288g0003</name>
</gene>
<keyword evidence="2" id="KW-1185">Reference proteome</keyword>
<sequence length="407" mass="46350">MWAGGGSSSNLGGNQSYPNSTTPFLTVISLRYLISINHFQFLGINCLSSNHPGRYFAFFYLRKFLDLQFGVRDFFLNSIGLREIPSLGVDPFVLLPITLNFIISNREDEYSSNLLLCIFKIRYCLLNSPSNQKGSSPRNIQGNSSGTLGTPFPLSTPSHLSTPFPSSTPFPIPSNLLNCFFDYIRENILNINSISSYNSLFDVLGFIYLEDKDDSFILELVDIILREDLVDLYSSTFYLLSLVVLFSKKDLSGLIQIITIEKLWSTKELRSSLVCLTTSLYKKGYCTKEQLDCILGYLPKHYSYILLVNTLSNFNLPKEDDLEEDFILKTKLIQGDLNLYRSYYNNIINYFLNNFITKKNIRRVLRGLSTGSKILNTTEGIKEIVDKNRENLDYGNVPLSVMVVFDI</sequence>
<dbReference type="OrthoDB" id="2189043at2759"/>
<reference evidence="1 2" key="1">
    <citation type="journal article" date="2013" name="BMC Genomics">
        <title>Comparative genomics of parasitic silkworm microsporidia reveal an association between genome expansion and host adaptation.</title>
        <authorList>
            <person name="Pan G."/>
            <person name="Xu J."/>
            <person name="Li T."/>
            <person name="Xia Q."/>
            <person name="Liu S.L."/>
            <person name="Zhang G."/>
            <person name="Li S."/>
            <person name="Li C."/>
            <person name="Liu H."/>
            <person name="Yang L."/>
            <person name="Liu T."/>
            <person name="Zhang X."/>
            <person name="Wu Z."/>
            <person name="Fan W."/>
            <person name="Dang X."/>
            <person name="Xiang H."/>
            <person name="Tao M."/>
            <person name="Li Y."/>
            <person name="Hu J."/>
            <person name="Li Z."/>
            <person name="Lin L."/>
            <person name="Luo J."/>
            <person name="Geng L."/>
            <person name="Wang L."/>
            <person name="Long M."/>
            <person name="Wan Y."/>
            <person name="He N."/>
            <person name="Zhang Z."/>
            <person name="Lu C."/>
            <person name="Keeling P.J."/>
            <person name="Wang J."/>
            <person name="Xiang Z."/>
            <person name="Zhou Z."/>
        </authorList>
    </citation>
    <scope>NUCLEOTIDE SEQUENCE [LARGE SCALE GENOMIC DNA]</scope>
    <source>
        <strain evidence="2">CQ1 / CVCC 102059</strain>
    </source>
</reference>
<proteinExistence type="predicted"/>
<dbReference type="HOGENOM" id="CLU_676336_0_0_1"/>
<dbReference type="AlphaFoldDB" id="R0KL26"/>
<dbReference type="EMBL" id="KB910195">
    <property type="protein sequence ID" value="EOB11326.1"/>
    <property type="molecule type" value="Genomic_DNA"/>
</dbReference>
<dbReference type="VEuPathDB" id="MicrosporidiaDB:NBO_1288g0003"/>
<dbReference type="Proteomes" id="UP000016927">
    <property type="component" value="Unassembled WGS sequence"/>
</dbReference>
<name>R0KL26_NOSB1</name>
<protein>
    <submittedName>
        <fullName evidence="1">Uncharacterized protein</fullName>
    </submittedName>
</protein>
<organism evidence="1 2">
    <name type="scientific">Nosema bombycis (strain CQ1 / CVCC 102059)</name>
    <name type="common">Microsporidian parasite</name>
    <name type="synonym">Pebrine of silkworm</name>
    <dbReference type="NCBI Taxonomy" id="578461"/>
    <lineage>
        <taxon>Eukaryota</taxon>
        <taxon>Fungi</taxon>
        <taxon>Fungi incertae sedis</taxon>
        <taxon>Microsporidia</taxon>
        <taxon>Nosematidae</taxon>
        <taxon>Nosema</taxon>
    </lineage>
</organism>
<accession>R0KL26</accession>
<evidence type="ECO:0000313" key="1">
    <source>
        <dbReference type="EMBL" id="EOB11326.1"/>
    </source>
</evidence>
<dbReference type="STRING" id="578461.R0KL26"/>
<evidence type="ECO:0000313" key="2">
    <source>
        <dbReference type="Proteomes" id="UP000016927"/>
    </source>
</evidence>